<dbReference type="SUPFAM" id="SSF52047">
    <property type="entry name" value="RNI-like"/>
    <property type="match status" value="1"/>
</dbReference>
<protein>
    <submittedName>
        <fullName evidence="3">F-box/LRR-repeat protein 23</fullName>
    </submittedName>
</protein>
<dbReference type="Gene3D" id="3.80.10.10">
    <property type="entry name" value="Ribonuclease Inhibitor"/>
    <property type="match status" value="1"/>
</dbReference>
<reference evidence="2" key="1">
    <citation type="journal article" date="2014" name="Nat. Commun.">
        <title>The emerging biofuel crop Camelina sativa retains a highly undifferentiated hexaploid genome structure.</title>
        <authorList>
            <person name="Kagale S."/>
            <person name="Koh C."/>
            <person name="Nixon J."/>
            <person name="Bollina V."/>
            <person name="Clarke W.E."/>
            <person name="Tuteja R."/>
            <person name="Spillane C."/>
            <person name="Robinson S.J."/>
            <person name="Links M.G."/>
            <person name="Clarke C."/>
            <person name="Higgins E.E."/>
            <person name="Huebert T."/>
            <person name="Sharpe A.G."/>
            <person name="Parkin I.A."/>
        </authorList>
    </citation>
    <scope>NUCLEOTIDE SEQUENCE [LARGE SCALE GENOMIC DNA]</scope>
    <source>
        <strain evidence="2">cv. DH55</strain>
    </source>
</reference>
<sequence length="250" mass="28258">MKDSEYRSWADLPSDLTSSILIRLGVIDILENAQKVCRSWRRVCKDPSMWRKIDMGNLIPKIIYCKCDDLGIMCRHAVDRSQGGLVEIDIKYFCTDKLLNYIAHSSSNLRSLRLVECYTIKNDGFVDAVVKHPLLEYLEVTHLPLTGESLKIAGQSCPNLKTLKLNGSTWKRILINGFDNNALAIAESMPKLRHLELLGNSLTNTGLNAILDSCPHLEHLDIGMCFNIQFDEDLKKRCSTRIRVVKGPAI</sequence>
<dbReference type="GeneID" id="104747570"/>
<keyword evidence="2" id="KW-1185">Reference proteome</keyword>
<dbReference type="InterPro" id="IPR032675">
    <property type="entry name" value="LRR_dom_sf"/>
</dbReference>
<dbReference type="InterPro" id="IPR001810">
    <property type="entry name" value="F-box_dom"/>
</dbReference>
<feature type="domain" description="F-box" evidence="1">
    <location>
        <begin position="6"/>
        <end position="53"/>
    </location>
</feature>
<evidence type="ECO:0000313" key="3">
    <source>
        <dbReference type="RefSeq" id="XP_010467526.1"/>
    </source>
</evidence>
<dbReference type="InterPro" id="IPR036047">
    <property type="entry name" value="F-box-like_dom_sf"/>
</dbReference>
<organism evidence="2 3">
    <name type="scientific">Camelina sativa</name>
    <name type="common">False flax</name>
    <name type="synonym">Myagrum sativum</name>
    <dbReference type="NCBI Taxonomy" id="90675"/>
    <lineage>
        <taxon>Eukaryota</taxon>
        <taxon>Viridiplantae</taxon>
        <taxon>Streptophyta</taxon>
        <taxon>Embryophyta</taxon>
        <taxon>Tracheophyta</taxon>
        <taxon>Spermatophyta</taxon>
        <taxon>Magnoliopsida</taxon>
        <taxon>eudicotyledons</taxon>
        <taxon>Gunneridae</taxon>
        <taxon>Pentapetalae</taxon>
        <taxon>rosids</taxon>
        <taxon>malvids</taxon>
        <taxon>Brassicales</taxon>
        <taxon>Brassicaceae</taxon>
        <taxon>Camelineae</taxon>
        <taxon>Camelina</taxon>
    </lineage>
</organism>
<evidence type="ECO:0000259" key="1">
    <source>
        <dbReference type="PROSITE" id="PS50181"/>
    </source>
</evidence>
<dbReference type="SUPFAM" id="SSF81383">
    <property type="entry name" value="F-box domain"/>
    <property type="match status" value="1"/>
</dbReference>
<dbReference type="SMART" id="SM00256">
    <property type="entry name" value="FBOX"/>
    <property type="match status" value="1"/>
</dbReference>
<dbReference type="PANTHER" id="PTHR38926:SF78">
    <property type="entry name" value="F-BOX DOMAIN-CONTAINING PROTEIN"/>
    <property type="match status" value="1"/>
</dbReference>
<dbReference type="Gene3D" id="1.20.1280.50">
    <property type="match status" value="1"/>
</dbReference>
<reference evidence="3" key="2">
    <citation type="submission" date="2025-08" db="UniProtKB">
        <authorList>
            <consortium name="RefSeq"/>
        </authorList>
    </citation>
    <scope>IDENTIFICATION</scope>
    <source>
        <tissue evidence="3">Leaf</tissue>
    </source>
</reference>
<accession>A0ABM0W982</accession>
<dbReference type="PANTHER" id="PTHR38926">
    <property type="entry name" value="F-BOX DOMAIN CONTAINING PROTEIN, EXPRESSED"/>
    <property type="match status" value="1"/>
</dbReference>
<dbReference type="RefSeq" id="XP_010467526.1">
    <property type="nucleotide sequence ID" value="XM_010469224.1"/>
</dbReference>
<gene>
    <name evidence="3" type="primary">LOC104747570</name>
</gene>
<dbReference type="Pfam" id="PF12937">
    <property type="entry name" value="F-box-like"/>
    <property type="match status" value="1"/>
</dbReference>
<dbReference type="PROSITE" id="PS50181">
    <property type="entry name" value="FBOX"/>
    <property type="match status" value="1"/>
</dbReference>
<dbReference type="CDD" id="cd22164">
    <property type="entry name" value="F-box_AtSKIP19-like"/>
    <property type="match status" value="1"/>
</dbReference>
<evidence type="ECO:0000313" key="2">
    <source>
        <dbReference type="Proteomes" id="UP000694864"/>
    </source>
</evidence>
<dbReference type="Proteomes" id="UP000694864">
    <property type="component" value="Chromosome 2"/>
</dbReference>
<proteinExistence type="predicted"/>
<name>A0ABM0W982_CAMSA</name>